<dbReference type="KEGG" id="npu:Npun_F1715"/>
<dbReference type="HOGENOM" id="CLU_2437892_0_0_3"/>
<keyword evidence="3" id="KW-1185">Reference proteome</keyword>
<protein>
    <submittedName>
        <fullName evidence="2">Uncharacterized protein</fullName>
    </submittedName>
</protein>
<dbReference type="EnsemblBacteria" id="ACC80386">
    <property type="protein sequence ID" value="ACC80386"/>
    <property type="gene ID" value="Npun_F1715"/>
</dbReference>
<evidence type="ECO:0000313" key="3">
    <source>
        <dbReference type="Proteomes" id="UP000001191"/>
    </source>
</evidence>
<name>B2J1M5_NOSP7</name>
<reference evidence="3" key="1">
    <citation type="submission" date="2008-04" db="EMBL/GenBank/DDBJ databases">
        <title>Complete sequence of chromosome of Nostoc punctiforme ATCC 29133.</title>
        <authorList>
            <consortium name="US DOE Joint Genome Institute"/>
            <person name="Copeland A."/>
            <person name="Lucas S."/>
            <person name="Lapidus A."/>
            <person name="Glavina del Rio T."/>
            <person name="Dalin E."/>
            <person name="Tice H."/>
            <person name="Pitluck S."/>
            <person name="Chain P."/>
            <person name="Malfatti S."/>
            <person name="Shin M."/>
            <person name="Vergez L."/>
            <person name="Schmutz J."/>
            <person name="Larimer F."/>
            <person name="Land M."/>
            <person name="Hauser L."/>
            <person name="Kyrpides N."/>
            <person name="Kim E."/>
            <person name="Meeks J.C."/>
            <person name="Elhai J."/>
            <person name="Campbell E.L."/>
            <person name="Thiel T."/>
            <person name="Longmire J."/>
            <person name="Potts M."/>
            <person name="Atlas R."/>
        </authorList>
    </citation>
    <scope>NUCLEOTIDE SEQUENCE [LARGE SCALE GENOMIC DNA]</scope>
    <source>
        <strain evidence="3">ATCC 29133 / PCC 73102</strain>
    </source>
</reference>
<feature type="region of interest" description="Disordered" evidence="1">
    <location>
        <begin position="1"/>
        <end position="51"/>
    </location>
</feature>
<dbReference type="EMBL" id="CP001037">
    <property type="protein sequence ID" value="ACC80386.1"/>
    <property type="molecule type" value="Genomic_DNA"/>
</dbReference>
<organism evidence="2 3">
    <name type="scientific">Nostoc punctiforme (strain ATCC 29133 / PCC 73102)</name>
    <dbReference type="NCBI Taxonomy" id="63737"/>
    <lineage>
        <taxon>Bacteria</taxon>
        <taxon>Bacillati</taxon>
        <taxon>Cyanobacteriota</taxon>
        <taxon>Cyanophyceae</taxon>
        <taxon>Nostocales</taxon>
        <taxon>Nostocaceae</taxon>
        <taxon>Nostoc</taxon>
    </lineage>
</organism>
<feature type="compositionally biased region" description="Polar residues" evidence="1">
    <location>
        <begin position="1"/>
        <end position="29"/>
    </location>
</feature>
<sequence length="90" mass="9878">MNSQNTQQLTDEIQKETSQSLNNSESVGVSANDGISGDNHHDLHSNIDLNKTEFNDGSAEKELHNFPQGIPPKNKNLESCVLTDDGMICH</sequence>
<evidence type="ECO:0000313" key="2">
    <source>
        <dbReference type="EMBL" id="ACC80386.1"/>
    </source>
</evidence>
<dbReference type="RefSeq" id="WP_012408404.1">
    <property type="nucleotide sequence ID" value="NC_010628.1"/>
</dbReference>
<accession>B2J1M5</accession>
<gene>
    <name evidence="2" type="ordered locus">Npun_F1715</name>
</gene>
<dbReference type="Proteomes" id="UP000001191">
    <property type="component" value="Chromosome"/>
</dbReference>
<proteinExistence type="predicted"/>
<feature type="compositionally biased region" description="Basic and acidic residues" evidence="1">
    <location>
        <begin position="38"/>
        <end position="51"/>
    </location>
</feature>
<dbReference type="AlphaFoldDB" id="B2J1M5"/>
<evidence type="ECO:0000256" key="1">
    <source>
        <dbReference type="SAM" id="MobiDB-lite"/>
    </source>
</evidence>
<reference evidence="2 3" key="2">
    <citation type="journal article" date="2013" name="Plant Physiol.">
        <title>A Nostoc punctiforme Sugar Transporter Necessary to Establish a Cyanobacterium-Plant Symbiosis.</title>
        <authorList>
            <person name="Ekman M."/>
            <person name="Picossi S."/>
            <person name="Campbell E.L."/>
            <person name="Meeks J.C."/>
            <person name="Flores E."/>
        </authorList>
    </citation>
    <scope>NUCLEOTIDE SEQUENCE [LARGE SCALE GENOMIC DNA]</scope>
    <source>
        <strain evidence="3">ATCC 29133 / PCC 73102</strain>
    </source>
</reference>